<dbReference type="OrthoDB" id="2974164at2759"/>
<protein>
    <recommendedName>
        <fullName evidence="3">Integrase catalytic domain-containing protein</fullName>
    </recommendedName>
</protein>
<organism evidence="1 2">
    <name type="scientific">Plicaturopsis crispa FD-325 SS-3</name>
    <dbReference type="NCBI Taxonomy" id="944288"/>
    <lineage>
        <taxon>Eukaryota</taxon>
        <taxon>Fungi</taxon>
        <taxon>Dikarya</taxon>
        <taxon>Basidiomycota</taxon>
        <taxon>Agaricomycotina</taxon>
        <taxon>Agaricomycetes</taxon>
        <taxon>Agaricomycetidae</taxon>
        <taxon>Amylocorticiales</taxon>
        <taxon>Amylocorticiaceae</taxon>
        <taxon>Plicatura</taxon>
        <taxon>Plicaturopsis crispa</taxon>
    </lineage>
</organism>
<accession>A0A0C9T562</accession>
<name>A0A0C9T562_PLICR</name>
<dbReference type="AlphaFoldDB" id="A0A0C9T562"/>
<dbReference type="HOGENOM" id="CLU_039761_0_0_1"/>
<sequence>MPNHNGKNGYGEKNYETLKETLLKYARRGLSQNEKLARLCDDHGLSIGKSKLNELERKHAIPSVRRQIAPPEQANQALLDEIDKDMSNSNGPNHFKGVLKDRDIMLPRDTIRETMHTHRPEGFVQRFPGNRNKPKIERRPLSSIGPFHEISADGHEKLAPQALKMGLDVGLPIYGYKDKYSDALLMLRVLPDCRTAAALGHVFLDFILETGCIPLQMTTDKGSEIGWQYAFQTVLREMLVPDVDLQIYPPYMILKSVHNTVIEGFWKWLRDKTGHNLKEHILRGKVDGIFNPNVPWHRDLFNWIFPPIIQHRVRHQAEKNMPSGHVPADVLEHPKFQGGLDCRVRVPVEVVSQLREHLTDEVGPRESHLSWITDEFSAVRRQVGLVSP</sequence>
<keyword evidence="2" id="KW-1185">Reference proteome</keyword>
<evidence type="ECO:0008006" key="3">
    <source>
        <dbReference type="Google" id="ProtNLM"/>
    </source>
</evidence>
<reference evidence="1 2" key="1">
    <citation type="submission" date="2014-06" db="EMBL/GenBank/DDBJ databases">
        <title>Evolutionary Origins and Diversification of the Mycorrhizal Mutualists.</title>
        <authorList>
            <consortium name="DOE Joint Genome Institute"/>
            <consortium name="Mycorrhizal Genomics Consortium"/>
            <person name="Kohler A."/>
            <person name="Kuo A."/>
            <person name="Nagy L.G."/>
            <person name="Floudas D."/>
            <person name="Copeland A."/>
            <person name="Barry K.W."/>
            <person name="Cichocki N."/>
            <person name="Veneault-Fourrey C."/>
            <person name="LaButti K."/>
            <person name="Lindquist E.A."/>
            <person name="Lipzen A."/>
            <person name="Lundell T."/>
            <person name="Morin E."/>
            <person name="Murat C."/>
            <person name="Riley R."/>
            <person name="Ohm R."/>
            <person name="Sun H."/>
            <person name="Tunlid A."/>
            <person name="Henrissat B."/>
            <person name="Grigoriev I.V."/>
            <person name="Hibbett D.S."/>
            <person name="Martin F."/>
        </authorList>
    </citation>
    <scope>NUCLEOTIDE SEQUENCE [LARGE SCALE GENOMIC DNA]</scope>
    <source>
        <strain evidence="1 2">FD-325 SS-3</strain>
    </source>
</reference>
<dbReference type="EMBL" id="KN832570">
    <property type="protein sequence ID" value="KII84499.1"/>
    <property type="molecule type" value="Genomic_DNA"/>
</dbReference>
<proteinExistence type="predicted"/>
<dbReference type="PANTHER" id="PTHR46177">
    <property type="entry name" value="INTEGRASE CATALYTIC DOMAIN-CONTAINING PROTEIN"/>
    <property type="match status" value="1"/>
</dbReference>
<evidence type="ECO:0000313" key="1">
    <source>
        <dbReference type="EMBL" id="KII84499.1"/>
    </source>
</evidence>
<dbReference type="PANTHER" id="PTHR46177:SF1">
    <property type="entry name" value="INTEGRASE CATALYTIC DOMAIN-CONTAINING PROTEIN"/>
    <property type="match status" value="1"/>
</dbReference>
<evidence type="ECO:0000313" key="2">
    <source>
        <dbReference type="Proteomes" id="UP000053263"/>
    </source>
</evidence>
<dbReference type="Proteomes" id="UP000053263">
    <property type="component" value="Unassembled WGS sequence"/>
</dbReference>
<gene>
    <name evidence="1" type="ORF">PLICRDRAFT_57489</name>
</gene>